<organism evidence="1 2">
    <name type="scientific">Pseudomonas phage vB_PaeP_C2-10_Ab22</name>
    <dbReference type="NCBI Taxonomy" id="1548906"/>
    <lineage>
        <taxon>Viruses</taxon>
        <taxon>Duplodnaviria</taxon>
        <taxon>Heunggongvirae</taxon>
        <taxon>Uroviricota</taxon>
        <taxon>Caudoviricetes</taxon>
        <taxon>Bruynoghevirus</taxon>
        <taxon>Bruynoghevirus Ab22</taxon>
    </lineage>
</organism>
<dbReference type="OrthoDB" id="22445at10239"/>
<dbReference type="RefSeq" id="YP_009125635.1">
    <property type="nucleotide sequence ID" value="NC_026599.1"/>
</dbReference>
<accession>A0A0A1IX38</accession>
<dbReference type="KEGG" id="vg:23680531"/>
<protein>
    <submittedName>
        <fullName evidence="1">Uncharacterized protein</fullName>
    </submittedName>
</protein>
<dbReference type="EMBL" id="LN610578">
    <property type="protein sequence ID" value="CEF89782.1"/>
    <property type="molecule type" value="Genomic_DNA"/>
</dbReference>
<evidence type="ECO:0000313" key="2">
    <source>
        <dbReference type="Proteomes" id="UP000030227"/>
    </source>
</evidence>
<gene>
    <name evidence="1" type="primary">ORF67</name>
</gene>
<keyword evidence="2" id="KW-1185">Reference proteome</keyword>
<dbReference type="GeneID" id="23680531"/>
<evidence type="ECO:0000313" key="1">
    <source>
        <dbReference type="EMBL" id="CEF89782.1"/>
    </source>
</evidence>
<proteinExistence type="predicted"/>
<dbReference type="Proteomes" id="UP000030227">
    <property type="component" value="Segment"/>
</dbReference>
<name>A0A0A1IX38_9CAUD</name>
<reference evidence="1 2" key="1">
    <citation type="journal article" date="2015" name="PLoS ONE">
        <title>Investigation of a Large Collection of Pseudomonas aeruginosa Bacteriophages Collected from a Single Environmental Source in Abidjan, Cote d'Ivoire.</title>
        <authorList>
            <person name="Essoh C."/>
            <person name="Latino L."/>
            <person name="Midoux C."/>
            <person name="Blouin Y."/>
            <person name="Loukou G."/>
            <person name="Nguetta S.P."/>
            <person name="Lathro S."/>
            <person name="Cablanmian A."/>
            <person name="Kouassi A.K."/>
            <person name="Vergnaud G."/>
            <person name="Pourcel C."/>
        </authorList>
    </citation>
    <scope>NUCLEOTIDE SEQUENCE [LARGE SCALE GENOMIC DNA]</scope>
    <source>
        <strain evidence="1">Ab22</strain>
    </source>
</reference>
<sequence>MGERFGYSLVLTDAAQQMVRENVLPELFRIVQEEIEGEWKSTAPKDSESREAIYHELHALNRVQLRIQAILDSITLKEYK</sequence>